<accession>D8TF33</accession>
<gene>
    <name evidence="2" type="ORF">SELMODRAFT_432137</name>
</gene>
<feature type="region of interest" description="Disordered" evidence="1">
    <location>
        <begin position="1"/>
        <end position="23"/>
    </location>
</feature>
<dbReference type="Gramene" id="EFJ04736">
    <property type="protein sequence ID" value="EFJ04736"/>
    <property type="gene ID" value="SELMODRAFT_432137"/>
</dbReference>
<dbReference type="KEGG" id="smo:SELMODRAFT_432137"/>
<protein>
    <submittedName>
        <fullName evidence="2">Uncharacterized protein</fullName>
    </submittedName>
</protein>
<keyword evidence="3" id="KW-1185">Reference proteome</keyword>
<dbReference type="EMBL" id="GL377758">
    <property type="protein sequence ID" value="EFJ04736.1"/>
    <property type="molecule type" value="Genomic_DNA"/>
</dbReference>
<proteinExistence type="predicted"/>
<dbReference type="HOGENOM" id="CLU_797875_0_0_1"/>
<feature type="compositionally biased region" description="Gly residues" evidence="1">
    <location>
        <begin position="53"/>
        <end position="64"/>
    </location>
</feature>
<evidence type="ECO:0000256" key="1">
    <source>
        <dbReference type="SAM" id="MobiDB-lite"/>
    </source>
</evidence>
<name>D8TF33_SELML</name>
<reference evidence="2 3" key="1">
    <citation type="journal article" date="2011" name="Science">
        <title>The Selaginella genome identifies genetic changes associated with the evolution of vascular plants.</title>
        <authorList>
            <person name="Banks J.A."/>
            <person name="Nishiyama T."/>
            <person name="Hasebe M."/>
            <person name="Bowman J.L."/>
            <person name="Gribskov M."/>
            <person name="dePamphilis C."/>
            <person name="Albert V.A."/>
            <person name="Aono N."/>
            <person name="Aoyama T."/>
            <person name="Ambrose B.A."/>
            <person name="Ashton N.W."/>
            <person name="Axtell M.J."/>
            <person name="Barker E."/>
            <person name="Barker M.S."/>
            <person name="Bennetzen J.L."/>
            <person name="Bonawitz N.D."/>
            <person name="Chapple C."/>
            <person name="Cheng C."/>
            <person name="Correa L.G."/>
            <person name="Dacre M."/>
            <person name="DeBarry J."/>
            <person name="Dreyer I."/>
            <person name="Elias M."/>
            <person name="Engstrom E.M."/>
            <person name="Estelle M."/>
            <person name="Feng L."/>
            <person name="Finet C."/>
            <person name="Floyd S.K."/>
            <person name="Frommer W.B."/>
            <person name="Fujita T."/>
            <person name="Gramzow L."/>
            <person name="Gutensohn M."/>
            <person name="Harholt J."/>
            <person name="Hattori M."/>
            <person name="Heyl A."/>
            <person name="Hirai T."/>
            <person name="Hiwatashi Y."/>
            <person name="Ishikawa M."/>
            <person name="Iwata M."/>
            <person name="Karol K.G."/>
            <person name="Koehler B."/>
            <person name="Kolukisaoglu U."/>
            <person name="Kubo M."/>
            <person name="Kurata T."/>
            <person name="Lalonde S."/>
            <person name="Li K."/>
            <person name="Li Y."/>
            <person name="Litt A."/>
            <person name="Lyons E."/>
            <person name="Manning G."/>
            <person name="Maruyama T."/>
            <person name="Michael T.P."/>
            <person name="Mikami K."/>
            <person name="Miyazaki S."/>
            <person name="Morinaga S."/>
            <person name="Murata T."/>
            <person name="Mueller-Roeber B."/>
            <person name="Nelson D.R."/>
            <person name="Obara M."/>
            <person name="Oguri Y."/>
            <person name="Olmstead R.G."/>
            <person name="Onodera N."/>
            <person name="Petersen B.L."/>
            <person name="Pils B."/>
            <person name="Prigge M."/>
            <person name="Rensing S.A."/>
            <person name="Riano-Pachon D.M."/>
            <person name="Roberts A.W."/>
            <person name="Sato Y."/>
            <person name="Scheller H.V."/>
            <person name="Schulz B."/>
            <person name="Schulz C."/>
            <person name="Shakirov E.V."/>
            <person name="Shibagaki N."/>
            <person name="Shinohara N."/>
            <person name="Shippen D.E."/>
            <person name="Soerensen I."/>
            <person name="Sotooka R."/>
            <person name="Sugimoto N."/>
            <person name="Sugita M."/>
            <person name="Sumikawa N."/>
            <person name="Tanurdzic M."/>
            <person name="Theissen G."/>
            <person name="Ulvskov P."/>
            <person name="Wakazuki S."/>
            <person name="Weng J.K."/>
            <person name="Willats W.W."/>
            <person name="Wipf D."/>
            <person name="Wolf P.G."/>
            <person name="Yang L."/>
            <person name="Zimmer A.D."/>
            <person name="Zhu Q."/>
            <person name="Mitros T."/>
            <person name="Hellsten U."/>
            <person name="Loque D."/>
            <person name="Otillar R."/>
            <person name="Salamov A."/>
            <person name="Schmutz J."/>
            <person name="Shapiro H."/>
            <person name="Lindquist E."/>
            <person name="Lucas S."/>
            <person name="Rokhsar D."/>
            <person name="Grigoriev I.V."/>
        </authorList>
    </citation>
    <scope>NUCLEOTIDE SEQUENCE [LARGE SCALE GENOMIC DNA]</scope>
</reference>
<organism evidence="3">
    <name type="scientific">Selaginella moellendorffii</name>
    <name type="common">Spikemoss</name>
    <dbReference type="NCBI Taxonomy" id="88036"/>
    <lineage>
        <taxon>Eukaryota</taxon>
        <taxon>Viridiplantae</taxon>
        <taxon>Streptophyta</taxon>
        <taxon>Embryophyta</taxon>
        <taxon>Tracheophyta</taxon>
        <taxon>Lycopodiopsida</taxon>
        <taxon>Selaginellales</taxon>
        <taxon>Selaginellaceae</taxon>
        <taxon>Selaginella</taxon>
    </lineage>
</organism>
<dbReference type="Proteomes" id="UP000001514">
    <property type="component" value="Unassembled WGS sequence"/>
</dbReference>
<dbReference type="AlphaFoldDB" id="D8TF33"/>
<feature type="region of interest" description="Disordered" evidence="1">
    <location>
        <begin position="48"/>
        <end position="74"/>
    </location>
</feature>
<evidence type="ECO:0000313" key="3">
    <source>
        <dbReference type="Proteomes" id="UP000001514"/>
    </source>
</evidence>
<evidence type="ECO:0000313" key="2">
    <source>
        <dbReference type="EMBL" id="EFJ04736.1"/>
    </source>
</evidence>
<dbReference type="InParanoid" id="D8TF33"/>
<sequence length="390" mass="43703">MVDPDPSVSMQEPDGFSERGNAKPIYNTGEAASCSAIGGGAELGGKNEAPSAIGGGADLGGGNGRHATTPEGHRNEVVTMLEADTVLNEQSHWVCLAYNLNMAIYTFFTEVPMGFLVVVWAKLIVKAEQNSYLKITQVTNEMQKNLELCQIEQCILNLKKSKEMVKHLKNLSITLQKLLNTWHHNNDKRLKSKLENVIKEKLNITQSIVTAKKLLQAWDTKYLNHCPSAPVYTANVFLKLLTGGKKLGMYELKFHCPTAREQELCPWYLELWRQMPLSPFELDLYLECHPDLMKAFLEGVEMPQDRDEIHIEQTEDEQVENRSENSLAPSHLTAVAHSLDPTAAACLAPTARNVRRQLHSEDVQENVKETSQHSICRHTNVFFPCLPIAT</sequence>